<dbReference type="GO" id="GO:0019005">
    <property type="term" value="C:SCF ubiquitin ligase complex"/>
    <property type="evidence" value="ECO:0007669"/>
    <property type="project" value="TreeGrafter"/>
</dbReference>
<organism evidence="3 4">
    <name type="scientific">Cinara cedri</name>
    <dbReference type="NCBI Taxonomy" id="506608"/>
    <lineage>
        <taxon>Eukaryota</taxon>
        <taxon>Metazoa</taxon>
        <taxon>Ecdysozoa</taxon>
        <taxon>Arthropoda</taxon>
        <taxon>Hexapoda</taxon>
        <taxon>Insecta</taxon>
        <taxon>Pterygota</taxon>
        <taxon>Neoptera</taxon>
        <taxon>Paraneoptera</taxon>
        <taxon>Hemiptera</taxon>
        <taxon>Sternorrhyncha</taxon>
        <taxon>Aphidomorpha</taxon>
        <taxon>Aphidoidea</taxon>
        <taxon>Aphididae</taxon>
        <taxon>Lachninae</taxon>
        <taxon>Cinara</taxon>
    </lineage>
</organism>
<evidence type="ECO:0000313" key="3">
    <source>
        <dbReference type="EMBL" id="VVC44371.1"/>
    </source>
</evidence>
<dbReference type="EMBL" id="CABPRJ010002378">
    <property type="protein sequence ID" value="VVC44371.1"/>
    <property type="molecule type" value="Genomic_DNA"/>
</dbReference>
<sequence>MDNTKKRPLDNENDDIRPDDPKKSKVAHELTTSQAVTNHENEIVGIGDLCDDIILQIFKFLSNDTLANMALVNPKLSRISKDWTLWKNVHLHNFKKSMENIYLDYLQSTTTSLTINGNKVLSESSTVSRKFIMQLENRCPKLTHLSLSNQIFFASEIPIRSFHRKLKSLTIENSCIKNIPNNASFICGLNHACPDLENVKMTFNNWFRPHGLYALAKLEKLTYLSLQGCSQFMDCIPYVSITAMTGFKSLQSLDLRLTPITDHELICFQKLSTLKHIFLESPLNFNHEGDTTITDLGLSGFCNNNYYIFDPIPVQMVPDHEGQLQMRIVDREYRDYDADKCQLETLYVRNYPKVTDVFMKDAAEKYPFLTTLDVTGTSCTVEEIGRYKIQRPDTKVVWNEYLEKTEK</sequence>
<reference evidence="3 4" key="1">
    <citation type="submission" date="2019-08" db="EMBL/GenBank/DDBJ databases">
        <authorList>
            <person name="Alioto T."/>
            <person name="Alioto T."/>
            <person name="Gomez Garrido J."/>
        </authorList>
    </citation>
    <scope>NUCLEOTIDE SEQUENCE [LARGE SCALE GENOMIC DNA]</scope>
</reference>
<dbReference type="SUPFAM" id="SSF81383">
    <property type="entry name" value="F-box domain"/>
    <property type="match status" value="1"/>
</dbReference>
<dbReference type="PANTHER" id="PTHR13318">
    <property type="entry name" value="PARTNER OF PAIRED, ISOFORM B-RELATED"/>
    <property type="match status" value="1"/>
</dbReference>
<name>A0A5E4NP71_9HEMI</name>
<dbReference type="SUPFAM" id="SSF52047">
    <property type="entry name" value="RNI-like"/>
    <property type="match status" value="1"/>
</dbReference>
<gene>
    <name evidence="3" type="ORF">CINCED_3A005638</name>
</gene>
<evidence type="ECO:0000256" key="1">
    <source>
        <dbReference type="SAM" id="MobiDB-lite"/>
    </source>
</evidence>
<dbReference type="AlphaFoldDB" id="A0A5E4NP71"/>
<dbReference type="Gene3D" id="1.20.1280.50">
    <property type="match status" value="1"/>
</dbReference>
<protein>
    <submittedName>
        <fullName evidence="3">F-box domain,Leucine-rich repeat domain, L domain-like</fullName>
    </submittedName>
</protein>
<dbReference type="Proteomes" id="UP000325440">
    <property type="component" value="Unassembled WGS sequence"/>
</dbReference>
<keyword evidence="4" id="KW-1185">Reference proteome</keyword>
<dbReference type="InterPro" id="IPR036047">
    <property type="entry name" value="F-box-like_dom_sf"/>
</dbReference>
<dbReference type="PROSITE" id="PS50181">
    <property type="entry name" value="FBOX"/>
    <property type="match status" value="1"/>
</dbReference>
<dbReference type="Pfam" id="PF12937">
    <property type="entry name" value="F-box-like"/>
    <property type="match status" value="1"/>
</dbReference>
<evidence type="ECO:0000259" key="2">
    <source>
        <dbReference type="PROSITE" id="PS50181"/>
    </source>
</evidence>
<dbReference type="GO" id="GO:0031146">
    <property type="term" value="P:SCF-dependent proteasomal ubiquitin-dependent protein catabolic process"/>
    <property type="evidence" value="ECO:0007669"/>
    <property type="project" value="TreeGrafter"/>
</dbReference>
<dbReference type="OrthoDB" id="9856535at2759"/>
<proteinExistence type="predicted"/>
<feature type="region of interest" description="Disordered" evidence="1">
    <location>
        <begin position="1"/>
        <end position="25"/>
    </location>
</feature>
<dbReference type="Gene3D" id="3.80.10.10">
    <property type="entry name" value="Ribonuclease Inhibitor"/>
    <property type="match status" value="2"/>
</dbReference>
<dbReference type="InterPro" id="IPR001810">
    <property type="entry name" value="F-box_dom"/>
</dbReference>
<feature type="domain" description="F-box" evidence="2">
    <location>
        <begin position="43"/>
        <end position="89"/>
    </location>
</feature>
<evidence type="ECO:0000313" key="4">
    <source>
        <dbReference type="Proteomes" id="UP000325440"/>
    </source>
</evidence>
<dbReference type="InterPro" id="IPR032675">
    <property type="entry name" value="LRR_dom_sf"/>
</dbReference>
<accession>A0A5E4NP71</accession>